<evidence type="ECO:0000256" key="4">
    <source>
        <dbReference type="ARBA" id="ARBA00023136"/>
    </source>
</evidence>
<keyword evidence="7" id="KW-1185">Reference proteome</keyword>
<dbReference type="InterPro" id="IPR051598">
    <property type="entry name" value="TSUP/Inactive_protease-like"/>
</dbReference>
<evidence type="ECO:0000313" key="7">
    <source>
        <dbReference type="Proteomes" id="UP000812270"/>
    </source>
</evidence>
<comment type="similarity">
    <text evidence="5">Belongs to the 4-toluene sulfonate uptake permease (TSUP) (TC 2.A.102) family.</text>
</comment>
<dbReference type="EMBL" id="JAHSPG010000016">
    <property type="protein sequence ID" value="MBV4360057.1"/>
    <property type="molecule type" value="Genomic_DNA"/>
</dbReference>
<comment type="subcellular location">
    <subcellularLocation>
        <location evidence="5">Cell membrane</location>
        <topology evidence="5">Multi-pass membrane protein</topology>
    </subcellularLocation>
    <subcellularLocation>
        <location evidence="1">Membrane</location>
        <topology evidence="1">Multi-pass membrane protein</topology>
    </subcellularLocation>
</comment>
<keyword evidence="3 5" id="KW-1133">Transmembrane helix</keyword>
<dbReference type="InterPro" id="IPR002781">
    <property type="entry name" value="TM_pro_TauE-like"/>
</dbReference>
<protein>
    <recommendedName>
        <fullName evidence="5">Probable membrane transporter protein</fullName>
    </recommendedName>
</protein>
<dbReference type="Pfam" id="PF01925">
    <property type="entry name" value="TauE"/>
    <property type="match status" value="1"/>
</dbReference>
<feature type="transmembrane region" description="Helical" evidence="5">
    <location>
        <begin position="7"/>
        <end position="38"/>
    </location>
</feature>
<evidence type="ECO:0000256" key="1">
    <source>
        <dbReference type="ARBA" id="ARBA00004141"/>
    </source>
</evidence>
<gene>
    <name evidence="6" type="ORF">KTO63_23020</name>
</gene>
<name>A0A9E2SDE0_9BACT</name>
<dbReference type="PANTHER" id="PTHR43701:SF2">
    <property type="entry name" value="MEMBRANE TRANSPORTER PROTEIN YJNA-RELATED"/>
    <property type="match status" value="1"/>
</dbReference>
<proteinExistence type="inferred from homology"/>
<comment type="caution">
    <text evidence="6">The sequence shown here is derived from an EMBL/GenBank/DDBJ whole genome shotgun (WGS) entry which is preliminary data.</text>
</comment>
<dbReference type="AlphaFoldDB" id="A0A9E2SDE0"/>
<keyword evidence="5" id="KW-1003">Cell membrane</keyword>
<feature type="transmembrane region" description="Helical" evidence="5">
    <location>
        <begin position="157"/>
        <end position="180"/>
    </location>
</feature>
<feature type="transmembrane region" description="Helical" evidence="5">
    <location>
        <begin position="96"/>
        <end position="118"/>
    </location>
</feature>
<reference evidence="6" key="1">
    <citation type="submission" date="2021-06" db="EMBL/GenBank/DDBJ databases">
        <authorList>
            <person name="Huq M.A."/>
        </authorList>
    </citation>
    <scope>NUCLEOTIDE SEQUENCE</scope>
    <source>
        <strain evidence="6">MAH-26</strain>
    </source>
</reference>
<organism evidence="6 7">
    <name type="scientific">Pinibacter aurantiacus</name>
    <dbReference type="NCBI Taxonomy" id="2851599"/>
    <lineage>
        <taxon>Bacteria</taxon>
        <taxon>Pseudomonadati</taxon>
        <taxon>Bacteroidota</taxon>
        <taxon>Chitinophagia</taxon>
        <taxon>Chitinophagales</taxon>
        <taxon>Chitinophagaceae</taxon>
        <taxon>Pinibacter</taxon>
    </lineage>
</organism>
<evidence type="ECO:0000313" key="6">
    <source>
        <dbReference type="EMBL" id="MBV4360057.1"/>
    </source>
</evidence>
<keyword evidence="2 5" id="KW-0812">Transmembrane</keyword>
<feature type="transmembrane region" description="Helical" evidence="5">
    <location>
        <begin position="72"/>
        <end position="90"/>
    </location>
</feature>
<dbReference type="Proteomes" id="UP000812270">
    <property type="component" value="Unassembled WGS sequence"/>
</dbReference>
<dbReference type="RefSeq" id="WP_217794307.1">
    <property type="nucleotide sequence ID" value="NZ_JAHSPG010000016.1"/>
</dbReference>
<feature type="transmembrane region" description="Helical" evidence="5">
    <location>
        <begin position="254"/>
        <end position="272"/>
    </location>
</feature>
<feature type="transmembrane region" description="Helical" evidence="5">
    <location>
        <begin position="228"/>
        <end position="248"/>
    </location>
</feature>
<evidence type="ECO:0000256" key="3">
    <source>
        <dbReference type="ARBA" id="ARBA00022989"/>
    </source>
</evidence>
<dbReference type="GO" id="GO:0005886">
    <property type="term" value="C:plasma membrane"/>
    <property type="evidence" value="ECO:0007669"/>
    <property type="project" value="UniProtKB-SubCell"/>
</dbReference>
<accession>A0A9E2SDE0</accession>
<feature type="transmembrane region" description="Helical" evidence="5">
    <location>
        <begin position="192"/>
        <end position="216"/>
    </location>
</feature>
<evidence type="ECO:0000256" key="2">
    <source>
        <dbReference type="ARBA" id="ARBA00022692"/>
    </source>
</evidence>
<sequence>MDNFIVLILGGFIIGTLGTLIGAGGGFILVPVLLLAFPQLPPDVVTGISIAIVACNAISGSVAYARSGRIDFKAGLLFALFTIPGSILGVRATKYISPQVFTIVFGIILIGVGIFLFLNRKNGAEKPSSDRRSRNWKHHELTDKSGETYSYSYNQTIGIIISVFVGFISPVLGIGGGIVHVPAMVQWLQFPVHIATATSHFILAIMSIISVVTHYLQGSYNDPAVVKMIIYLAIGVVAGAQLGAFLSHKIKGTTIIKALAVCLTIVGIRLLLQHL</sequence>
<feature type="transmembrane region" description="Helical" evidence="5">
    <location>
        <begin position="44"/>
        <end position="65"/>
    </location>
</feature>
<dbReference type="PANTHER" id="PTHR43701">
    <property type="entry name" value="MEMBRANE TRANSPORTER PROTEIN MJ0441-RELATED"/>
    <property type="match status" value="1"/>
</dbReference>
<evidence type="ECO:0000256" key="5">
    <source>
        <dbReference type="RuleBase" id="RU363041"/>
    </source>
</evidence>
<keyword evidence="4 5" id="KW-0472">Membrane</keyword>